<keyword evidence="3 6" id="KW-0547">Nucleotide-binding</keyword>
<dbReference type="InterPro" id="IPR008271">
    <property type="entry name" value="Ser/Thr_kinase_AS"/>
</dbReference>
<evidence type="ECO:0000256" key="7">
    <source>
        <dbReference type="SAM" id="MobiDB-lite"/>
    </source>
</evidence>
<dbReference type="PANTHER" id="PTHR44329:SF289">
    <property type="entry name" value="SERINE_THREONINE-PROTEIN KINASE VIK"/>
    <property type="match status" value="1"/>
</dbReference>
<dbReference type="SMART" id="SM00220">
    <property type="entry name" value="S_TKc"/>
    <property type="match status" value="1"/>
</dbReference>
<evidence type="ECO:0000313" key="9">
    <source>
        <dbReference type="EMBL" id="GLC50767.1"/>
    </source>
</evidence>
<dbReference type="Pfam" id="PF00069">
    <property type="entry name" value="Pkinase"/>
    <property type="match status" value="1"/>
</dbReference>
<dbReference type="PROSITE" id="PS00108">
    <property type="entry name" value="PROTEIN_KINASE_ST"/>
    <property type="match status" value="1"/>
</dbReference>
<feature type="compositionally biased region" description="Pro residues" evidence="7">
    <location>
        <begin position="510"/>
        <end position="520"/>
    </location>
</feature>
<dbReference type="Gene3D" id="1.10.510.10">
    <property type="entry name" value="Transferase(Phosphotransferase) domain 1"/>
    <property type="match status" value="2"/>
</dbReference>
<dbReference type="InterPro" id="IPR011009">
    <property type="entry name" value="Kinase-like_dom_sf"/>
</dbReference>
<dbReference type="OrthoDB" id="550451at2759"/>
<dbReference type="InterPro" id="IPR000719">
    <property type="entry name" value="Prot_kinase_dom"/>
</dbReference>
<dbReference type="InterPro" id="IPR051681">
    <property type="entry name" value="Ser/Thr_Kinases-Pseudokinases"/>
</dbReference>
<evidence type="ECO:0000256" key="5">
    <source>
        <dbReference type="ARBA" id="ARBA00022840"/>
    </source>
</evidence>
<evidence type="ECO:0000256" key="3">
    <source>
        <dbReference type="ARBA" id="ARBA00022741"/>
    </source>
</evidence>
<accession>A0A9W6BFR9</accession>
<dbReference type="PANTHER" id="PTHR44329">
    <property type="entry name" value="SERINE/THREONINE-PROTEIN KINASE TNNI3K-RELATED"/>
    <property type="match status" value="1"/>
</dbReference>
<dbReference type="Proteomes" id="UP001165080">
    <property type="component" value="Unassembled WGS sequence"/>
</dbReference>
<proteinExistence type="predicted"/>
<keyword evidence="4" id="KW-0418">Kinase</keyword>
<feature type="compositionally biased region" description="Low complexity" evidence="7">
    <location>
        <begin position="667"/>
        <end position="684"/>
    </location>
</feature>
<dbReference type="EMBL" id="BRXU01000004">
    <property type="protein sequence ID" value="GLC50767.1"/>
    <property type="molecule type" value="Genomic_DNA"/>
</dbReference>
<dbReference type="InterPro" id="IPR017441">
    <property type="entry name" value="Protein_kinase_ATP_BS"/>
</dbReference>
<feature type="compositionally biased region" description="Low complexity" evidence="7">
    <location>
        <begin position="432"/>
        <end position="441"/>
    </location>
</feature>
<evidence type="ECO:0000256" key="6">
    <source>
        <dbReference type="PROSITE-ProRule" id="PRU10141"/>
    </source>
</evidence>
<feature type="compositionally biased region" description="Low complexity" evidence="7">
    <location>
        <begin position="521"/>
        <end position="533"/>
    </location>
</feature>
<sequence length="895" mass="91282">MAAPNDLRALSQRLRIGKRLGSGAFAVVHQATYDGQPVALKVLLPGRGPSSRDDCPVKMFIREGQLLQCVNHSNLVRCLAVLELPPDFPGLPRGYTRPTWGLVLELLGGGSLCGLLHKQLLAPWKFLYDNATALAWSCQVAGALAHLHGLELPVLHRDIKAENIMLTAPHQEGRESVAKLVDLGLHSRPVRYVESRNSRKSLLRASIAASSTTSSCRSLLRTKTAVVAAAAAATSRRPMSLPCNSASTGPDWDIDRDAVRAALRSGIAAAVAAAADSTPSSTAPPGVDAGFTLTSRGSDGSLFFELLEQQSSGLCAAGLTASREGGGGGGGGAAAAAAAATPGVSDRGTLSSRPPTMPRLLSFCTTPPLPPPPEGKQQGAQGAPPRPPLPPPPPFGTSPSTPALAPARVNSIIIQDGDGSFALMLGHPPPAGGAAAAAALPADPPAEGSDPVVGQPPGSAVTAANRALPSEKDIAGGVPTACSDPGASRAAGGNGGEQSPFASAFALQNPPTPTPRPQPPQRQQRPARVDASSGGRGGGGGGVDSASSCSTAVTAFTTFTATVGDIQSSTVAAFLVGDSGPCDAVRRGSQEKETTTARLESCVGGGGGGVGGAAVAAARRLYDSAAPEGRAEPVGAGGGGGAKPTEGRQLSYGNRKGADGEPRRAISASATSATSASNNNNNNNNGLRLARHFSFLAAQSGAAGEGDQGLNRVGTCEVVVEVVYCLTGETGSFMTMAPEIKLRQPYNEKVDVYAFGVVLYEIWSRSLLKVSYIGTRRPDLPYIVHRCEDWPALVAGGFRPARCESIPGPVWELISECWHTDPLARPSMAEVEARLVQMGAEQAEEVVGLASGKGGRRLRRMGAGEEGVGEGIVGGAGDAVQVGGNGAAACRCTIS</sequence>
<feature type="compositionally biased region" description="Pro residues" evidence="7">
    <location>
        <begin position="384"/>
        <end position="396"/>
    </location>
</feature>
<keyword evidence="10" id="KW-1185">Reference proteome</keyword>
<feature type="region of interest" description="Disordered" evidence="7">
    <location>
        <begin position="432"/>
        <end position="548"/>
    </location>
</feature>
<dbReference type="PROSITE" id="PS50011">
    <property type="entry name" value="PROTEIN_KINASE_DOM"/>
    <property type="match status" value="1"/>
</dbReference>
<organism evidence="9 10">
    <name type="scientific">Pleodorina starrii</name>
    <dbReference type="NCBI Taxonomy" id="330485"/>
    <lineage>
        <taxon>Eukaryota</taxon>
        <taxon>Viridiplantae</taxon>
        <taxon>Chlorophyta</taxon>
        <taxon>core chlorophytes</taxon>
        <taxon>Chlorophyceae</taxon>
        <taxon>CS clade</taxon>
        <taxon>Chlamydomonadales</taxon>
        <taxon>Volvocaceae</taxon>
        <taxon>Pleodorina</taxon>
    </lineage>
</organism>
<protein>
    <recommendedName>
        <fullName evidence="8">Protein kinase domain-containing protein</fullName>
    </recommendedName>
</protein>
<evidence type="ECO:0000256" key="4">
    <source>
        <dbReference type="ARBA" id="ARBA00022777"/>
    </source>
</evidence>
<evidence type="ECO:0000313" key="10">
    <source>
        <dbReference type="Proteomes" id="UP001165080"/>
    </source>
</evidence>
<feature type="domain" description="Protein kinase" evidence="8">
    <location>
        <begin position="14"/>
        <end position="291"/>
    </location>
</feature>
<feature type="region of interest" description="Disordered" evidence="7">
    <location>
        <begin position="341"/>
        <end position="404"/>
    </location>
</feature>
<evidence type="ECO:0000259" key="8">
    <source>
        <dbReference type="PROSITE" id="PS50011"/>
    </source>
</evidence>
<dbReference type="SUPFAM" id="SSF56112">
    <property type="entry name" value="Protein kinase-like (PK-like)"/>
    <property type="match status" value="1"/>
</dbReference>
<feature type="binding site" evidence="6">
    <location>
        <position position="41"/>
    </location>
    <ligand>
        <name>ATP</name>
        <dbReference type="ChEBI" id="CHEBI:30616"/>
    </ligand>
</feature>
<dbReference type="GO" id="GO:0004674">
    <property type="term" value="F:protein serine/threonine kinase activity"/>
    <property type="evidence" value="ECO:0007669"/>
    <property type="project" value="UniProtKB-KW"/>
</dbReference>
<dbReference type="PROSITE" id="PS00107">
    <property type="entry name" value="PROTEIN_KINASE_ATP"/>
    <property type="match status" value="1"/>
</dbReference>
<feature type="compositionally biased region" description="Gly residues" evidence="7">
    <location>
        <begin position="534"/>
        <end position="543"/>
    </location>
</feature>
<comment type="caution">
    <text evidence="9">The sequence shown here is derived from an EMBL/GenBank/DDBJ whole genome shotgun (WGS) entry which is preliminary data.</text>
</comment>
<dbReference type="Pfam" id="PF07714">
    <property type="entry name" value="PK_Tyr_Ser-Thr"/>
    <property type="match status" value="1"/>
</dbReference>
<feature type="region of interest" description="Disordered" evidence="7">
    <location>
        <begin position="628"/>
        <end position="684"/>
    </location>
</feature>
<keyword evidence="1" id="KW-0723">Serine/threonine-protein kinase</keyword>
<evidence type="ECO:0000256" key="2">
    <source>
        <dbReference type="ARBA" id="ARBA00022679"/>
    </source>
</evidence>
<reference evidence="9 10" key="1">
    <citation type="journal article" date="2023" name="Commun. Biol.">
        <title>Reorganization of the ancestral sex-determining regions during the evolution of trioecy in Pleodorina starrii.</title>
        <authorList>
            <person name="Takahashi K."/>
            <person name="Suzuki S."/>
            <person name="Kawai-Toyooka H."/>
            <person name="Yamamoto K."/>
            <person name="Hamaji T."/>
            <person name="Ootsuki R."/>
            <person name="Yamaguchi H."/>
            <person name="Kawachi M."/>
            <person name="Higashiyama T."/>
            <person name="Nozaki H."/>
        </authorList>
    </citation>
    <scope>NUCLEOTIDE SEQUENCE [LARGE SCALE GENOMIC DNA]</scope>
    <source>
        <strain evidence="9 10">NIES-4479</strain>
    </source>
</reference>
<dbReference type="GO" id="GO:0005524">
    <property type="term" value="F:ATP binding"/>
    <property type="evidence" value="ECO:0007669"/>
    <property type="project" value="UniProtKB-UniRule"/>
</dbReference>
<dbReference type="InterPro" id="IPR001245">
    <property type="entry name" value="Ser-Thr/Tyr_kinase_cat_dom"/>
</dbReference>
<evidence type="ECO:0000256" key="1">
    <source>
        <dbReference type="ARBA" id="ARBA00022527"/>
    </source>
</evidence>
<keyword evidence="5 6" id="KW-0067">ATP-binding</keyword>
<dbReference type="AlphaFoldDB" id="A0A9W6BFR9"/>
<name>A0A9W6BFR9_9CHLO</name>
<keyword evidence="2" id="KW-0808">Transferase</keyword>
<gene>
    <name evidence="9" type="primary">PLEST008624</name>
    <name evidence="9" type="ORF">PLESTB_000429700</name>
</gene>